<dbReference type="EMBL" id="JBHSOJ010000016">
    <property type="protein sequence ID" value="MFC5631337.1"/>
    <property type="molecule type" value="Genomic_DNA"/>
</dbReference>
<organism evidence="1 2">
    <name type="scientific">Streptococcus caledonicus</name>
    <dbReference type="NCBI Taxonomy" id="2614158"/>
    <lineage>
        <taxon>Bacteria</taxon>
        <taxon>Bacillati</taxon>
        <taxon>Bacillota</taxon>
        <taxon>Bacilli</taxon>
        <taxon>Lactobacillales</taxon>
        <taxon>Streptococcaceae</taxon>
        <taxon>Streptococcus</taxon>
    </lineage>
</organism>
<dbReference type="Pfam" id="PF16264">
    <property type="entry name" value="SatD"/>
    <property type="match status" value="1"/>
</dbReference>
<comment type="caution">
    <text evidence="1">The sequence shown here is derived from an EMBL/GenBank/DDBJ whole genome shotgun (WGS) entry which is preliminary data.</text>
</comment>
<protein>
    <submittedName>
        <fullName evidence="1">SatD family protein</fullName>
    </submittedName>
</protein>
<accession>A0ABW0UFE5</accession>
<evidence type="ECO:0000313" key="1">
    <source>
        <dbReference type="EMBL" id="MFC5631337.1"/>
    </source>
</evidence>
<reference evidence="2" key="1">
    <citation type="journal article" date="2019" name="Int. J. Syst. Evol. Microbiol.">
        <title>The Global Catalogue of Microorganisms (GCM) 10K type strain sequencing project: providing services to taxonomists for standard genome sequencing and annotation.</title>
        <authorList>
            <consortium name="The Broad Institute Genomics Platform"/>
            <consortium name="The Broad Institute Genome Sequencing Center for Infectious Disease"/>
            <person name="Wu L."/>
            <person name="Ma J."/>
        </authorList>
    </citation>
    <scope>NUCLEOTIDE SEQUENCE [LARGE SCALE GENOMIC DNA]</scope>
    <source>
        <strain evidence="2">DT43</strain>
    </source>
</reference>
<dbReference type="RefSeq" id="WP_156805176.1">
    <property type="nucleotide sequence ID" value="NZ_JBHSOJ010000016.1"/>
</dbReference>
<dbReference type="InterPro" id="IPR032580">
    <property type="entry name" value="SatD"/>
</dbReference>
<dbReference type="Proteomes" id="UP001596110">
    <property type="component" value="Unassembled WGS sequence"/>
</dbReference>
<evidence type="ECO:0000313" key="2">
    <source>
        <dbReference type="Proteomes" id="UP001596110"/>
    </source>
</evidence>
<sequence length="231" mass="25870">MVYIAIIGDVIDSKKLTTRSAVQDSLRLVLDDLNQVYADSLVSPFTLTLGDEFQALLHPHASVFQMIDSIRIKLYPVTIRFGIGIGEIVTAINPLRSIGADGPAYWNARSAIAYVHDKNDYGVTNIRVSIGDSSSENDQLVNAVLAMGEFIYAKWTDKHRDMLKALLETKQYDEWFSHQELARHLGIEPSGLTKRLKASGLKVYLRGRKQIGEQIQTWCRQSKMEGTNGTI</sequence>
<proteinExistence type="predicted"/>
<name>A0ABW0UFE5_9STRE</name>
<gene>
    <name evidence="1" type="ORF">ACFPQ3_07050</name>
</gene>
<keyword evidence="2" id="KW-1185">Reference proteome</keyword>